<dbReference type="InterPro" id="IPR036925">
    <property type="entry name" value="TIF_IF2_dom3_sf"/>
</dbReference>
<feature type="binding site" evidence="9">
    <location>
        <begin position="419"/>
        <end position="426"/>
    </location>
    <ligand>
        <name>GTP</name>
        <dbReference type="ChEBI" id="CHEBI:37565"/>
    </ligand>
</feature>
<dbReference type="SUPFAM" id="SSF52156">
    <property type="entry name" value="Initiation factor IF2/eIF5b, domain 3"/>
    <property type="match status" value="1"/>
</dbReference>
<organism evidence="14 15">
    <name type="scientific">Hyphomicrobium denitrificans 1NES1</name>
    <dbReference type="NCBI Taxonomy" id="670307"/>
    <lineage>
        <taxon>Bacteria</taxon>
        <taxon>Pseudomonadati</taxon>
        <taxon>Pseudomonadota</taxon>
        <taxon>Alphaproteobacteria</taxon>
        <taxon>Hyphomicrobiales</taxon>
        <taxon>Hyphomicrobiaceae</taxon>
        <taxon>Hyphomicrobium</taxon>
    </lineage>
</organism>
<dbReference type="Pfam" id="PF03144">
    <property type="entry name" value="GTP_EFTU_D2"/>
    <property type="match status" value="1"/>
</dbReference>
<dbReference type="InterPro" id="IPR004161">
    <property type="entry name" value="EFTu-like_2"/>
</dbReference>
<dbReference type="InterPro" id="IPR000178">
    <property type="entry name" value="TF_IF2_bacterial-like"/>
</dbReference>
<dbReference type="InterPro" id="IPR015760">
    <property type="entry name" value="TIF_IF2"/>
</dbReference>
<dbReference type="FunFam" id="2.40.30.10:FF:000007">
    <property type="entry name" value="Translation initiation factor IF-2"/>
    <property type="match status" value="1"/>
</dbReference>
<dbReference type="Pfam" id="PF22042">
    <property type="entry name" value="EF-G_D2"/>
    <property type="match status" value="1"/>
</dbReference>
<dbReference type="FunFam" id="2.40.30.10:FF:000008">
    <property type="entry name" value="Translation initiation factor IF-2"/>
    <property type="match status" value="1"/>
</dbReference>
<evidence type="ECO:0000256" key="6">
    <source>
        <dbReference type="ARBA" id="ARBA00022741"/>
    </source>
</evidence>
<feature type="region of interest" description="Disordered" evidence="12">
    <location>
        <begin position="1"/>
        <end position="287"/>
    </location>
</feature>
<keyword evidence="8 9" id="KW-0342">GTP-binding</keyword>
<feature type="compositionally biased region" description="Basic and acidic residues" evidence="12">
    <location>
        <begin position="100"/>
        <end position="110"/>
    </location>
</feature>
<feature type="compositionally biased region" description="Pro residues" evidence="12">
    <location>
        <begin position="74"/>
        <end position="85"/>
    </location>
</feature>
<name>N0B8Q3_9HYPH</name>
<dbReference type="AlphaFoldDB" id="N0B8Q3"/>
<evidence type="ECO:0000256" key="7">
    <source>
        <dbReference type="ARBA" id="ARBA00022917"/>
    </source>
</evidence>
<dbReference type="NCBIfam" id="TIGR00231">
    <property type="entry name" value="small_GTP"/>
    <property type="match status" value="1"/>
</dbReference>
<dbReference type="HAMAP" id="MF_00100_B">
    <property type="entry name" value="IF_2_B"/>
    <property type="match status" value="1"/>
</dbReference>
<sequence length="911" mass="97914">MTDSNDQTDKTIRVGARKPLSLQRTVESGHVRQNFSHGRSKSVVVEKKKTRRLSGSGPEGGEVAPAAPTTSEAPPLPVKAPPAPAARPASSSSSQARTLSNEERAARERALAAARAEGASRAVEAEPVRFEPVRPPEPEPRVEEAPAQNAPPAATATPPAAPKPAEAPPAPVARETAAPRERRDNNAPQSREGGRPPFQRTGGRPTGNTAYMPREAGRPREIELPVPPRRGAAPADATTIEKPVRPQRPVVAREQVEDDDSRKRGPGGAKVPRPAVKTNDDGRQRQKLTITNFDREAQVRSLASLKRKREKEKLKAMGIQQPREKIAREVVIPEAITIQELSNRMAERAVDLIKYLMQQGAMHKITDVLDADTAELIVQEFGHTPKRVSEADVEIGFVGEEDADSAALEPRAPVVTIMGHVDHGKTSLLDAIRSANVVAGEAGGITQHIGAYQVKAANGDKITFIDTPGHEAFTAMRARGAKVTDIVVLVVAADDGVMPQTVEAINHAKAAKVPIIVAINKIDKPQADPNRVRTDLLSQEIVVESMGGETLEVPVSALKRTNLDKLLEAIHLQAEILDLKANPTRTAEGIVIEAKLERGRGPVGTVLVQRGTLHVGDIIVAGTAWGRVRALLDDHGANIDSAGPSVPAEVLGFDSAPEAGDQFAVVENEARARELTDYRVRKRRETLGSAGSKSTLEQMMQQLKDAERKEFPLVVKGDVQGSVEAIAGALRKVGNDEVEARLVHSGVGGITESDIALAAASKAVVIGFNVRANAQAKQAADSQGIEIRYYNIIYDLVDEVKAAMSGLLAPTKREVFLGYATIKQVFNISKVGKVAGCQVTEGKVERGAKVRLLRDNVVIHEGTLAILKRFKDDVKEVVAGQECGMSFANYQDIREGDQIECFQVETIARSL</sequence>
<evidence type="ECO:0000256" key="12">
    <source>
        <dbReference type="SAM" id="MobiDB-lite"/>
    </source>
</evidence>
<dbReference type="GO" id="GO:0003924">
    <property type="term" value="F:GTPase activity"/>
    <property type="evidence" value="ECO:0007669"/>
    <property type="project" value="UniProtKB-UniRule"/>
</dbReference>
<evidence type="ECO:0000313" key="15">
    <source>
        <dbReference type="Proteomes" id="UP000005952"/>
    </source>
</evidence>
<dbReference type="Pfam" id="PF00009">
    <property type="entry name" value="GTP_EFTU"/>
    <property type="match status" value="1"/>
</dbReference>
<dbReference type="PROSITE" id="PS01176">
    <property type="entry name" value="IF2"/>
    <property type="match status" value="1"/>
</dbReference>
<comment type="similarity">
    <text evidence="2 9 10">Belongs to the TRAFAC class translation factor GTPase superfamily. Classic translation factor GTPase family. IF-2 subfamily.</text>
</comment>
<dbReference type="PROSITE" id="PS51722">
    <property type="entry name" value="G_TR_2"/>
    <property type="match status" value="1"/>
</dbReference>
<dbReference type="Pfam" id="PF08364">
    <property type="entry name" value="IF2_assoc"/>
    <property type="match status" value="1"/>
</dbReference>
<gene>
    <name evidence="9 14" type="primary">infB</name>
    <name evidence="14" type="ORF">HYPDE_41583</name>
</gene>
<evidence type="ECO:0000259" key="13">
    <source>
        <dbReference type="PROSITE" id="PS51722"/>
    </source>
</evidence>
<evidence type="ECO:0000313" key="14">
    <source>
        <dbReference type="EMBL" id="AGK59984.1"/>
    </source>
</evidence>
<dbReference type="Gene3D" id="2.40.30.10">
    <property type="entry name" value="Translation factors"/>
    <property type="match status" value="2"/>
</dbReference>
<dbReference type="GO" id="GO:0003743">
    <property type="term" value="F:translation initiation factor activity"/>
    <property type="evidence" value="ECO:0007669"/>
    <property type="project" value="UniProtKB-UniRule"/>
</dbReference>
<dbReference type="GO" id="GO:0005829">
    <property type="term" value="C:cytosol"/>
    <property type="evidence" value="ECO:0007669"/>
    <property type="project" value="TreeGrafter"/>
</dbReference>
<comment type="caution">
    <text evidence="9">Lacks conserved residue(s) required for the propagation of feature annotation.</text>
</comment>
<dbReference type="NCBIfam" id="TIGR00487">
    <property type="entry name" value="IF-2"/>
    <property type="match status" value="1"/>
</dbReference>
<keyword evidence="4 9" id="KW-0963">Cytoplasm</keyword>
<evidence type="ECO:0000256" key="2">
    <source>
        <dbReference type="ARBA" id="ARBA00007733"/>
    </source>
</evidence>
<feature type="compositionally biased region" description="Low complexity" evidence="12">
    <location>
        <begin position="64"/>
        <end position="73"/>
    </location>
</feature>
<dbReference type="InterPro" id="IPR006847">
    <property type="entry name" value="IF2_N"/>
</dbReference>
<dbReference type="SUPFAM" id="SSF52540">
    <property type="entry name" value="P-loop containing nucleoside triphosphate hydrolases"/>
    <property type="match status" value="1"/>
</dbReference>
<dbReference type="PANTHER" id="PTHR43381">
    <property type="entry name" value="TRANSLATION INITIATION FACTOR IF-2-RELATED"/>
    <property type="match status" value="1"/>
</dbReference>
<reference evidence="14 15" key="1">
    <citation type="journal article" date="2013" name="Genome Announc.">
        <title>Genome sequences for three denitrifying bacterial strains isolated from a uranium- and nitrate-contaminated subsurface environment.</title>
        <authorList>
            <person name="Venkatramanan R."/>
            <person name="Prakash O."/>
            <person name="Woyke T."/>
            <person name="Chain P."/>
            <person name="Goodwin L.A."/>
            <person name="Watson D."/>
            <person name="Brooks S."/>
            <person name="Kostka J.E."/>
            <person name="Green S.J."/>
        </authorList>
    </citation>
    <scope>NUCLEOTIDE SEQUENCE [LARGE SCALE GENOMIC DNA]</scope>
    <source>
        <strain evidence="14 15">1NES1</strain>
    </source>
</reference>
<feature type="compositionally biased region" description="Pro residues" evidence="12">
    <location>
        <begin position="159"/>
        <end position="171"/>
    </location>
</feature>
<feature type="compositionally biased region" description="Low complexity" evidence="12">
    <location>
        <begin position="86"/>
        <end position="96"/>
    </location>
</feature>
<evidence type="ECO:0000256" key="1">
    <source>
        <dbReference type="ARBA" id="ARBA00004496"/>
    </source>
</evidence>
<dbReference type="KEGG" id="hdt:HYPDE_41583"/>
<evidence type="ECO:0000256" key="3">
    <source>
        <dbReference type="ARBA" id="ARBA00020675"/>
    </source>
</evidence>
<evidence type="ECO:0000256" key="10">
    <source>
        <dbReference type="RuleBase" id="RU000644"/>
    </source>
</evidence>
<keyword evidence="7 9" id="KW-0648">Protein biosynthesis</keyword>
<feature type="binding site" evidence="9">
    <location>
        <begin position="466"/>
        <end position="470"/>
    </location>
    <ligand>
        <name>GTP</name>
        <dbReference type="ChEBI" id="CHEBI:37565"/>
    </ligand>
</feature>
<evidence type="ECO:0000256" key="5">
    <source>
        <dbReference type="ARBA" id="ARBA00022540"/>
    </source>
</evidence>
<dbReference type="CDD" id="cd03702">
    <property type="entry name" value="IF2_mtIF2_II"/>
    <property type="match status" value="1"/>
</dbReference>
<comment type="function">
    <text evidence="9 10">One of the essential components for the initiation of protein synthesis. Protects formylmethionyl-tRNA from spontaneous hydrolysis and promotes its binding to the 30S ribosomal subunits. Also involved in the hydrolysis of GTP during the formation of the 70S ribosomal complex.</text>
</comment>
<dbReference type="Pfam" id="PF04760">
    <property type="entry name" value="IF2_N"/>
    <property type="match status" value="1"/>
</dbReference>
<dbReference type="PANTHER" id="PTHR43381:SF5">
    <property type="entry name" value="TR-TYPE G DOMAIN-CONTAINING PROTEIN"/>
    <property type="match status" value="1"/>
</dbReference>
<dbReference type="eggNOG" id="COG0532">
    <property type="taxonomic scope" value="Bacteria"/>
</dbReference>
<dbReference type="SUPFAM" id="SSF50447">
    <property type="entry name" value="Translation proteins"/>
    <property type="match status" value="2"/>
</dbReference>
<dbReference type="Pfam" id="PF11987">
    <property type="entry name" value="IF-2"/>
    <property type="match status" value="1"/>
</dbReference>
<dbReference type="Proteomes" id="UP000005952">
    <property type="component" value="Chromosome"/>
</dbReference>
<keyword evidence="6 9" id="KW-0547">Nucleotide-binding</keyword>
<dbReference type="InterPro" id="IPR053905">
    <property type="entry name" value="EF-G-like_DII"/>
</dbReference>
<dbReference type="EMBL" id="CP005587">
    <property type="protein sequence ID" value="AGK59984.1"/>
    <property type="molecule type" value="Genomic_DNA"/>
</dbReference>
<feature type="domain" description="Tr-type G" evidence="13">
    <location>
        <begin position="410"/>
        <end position="578"/>
    </location>
</feature>
<feature type="compositionally biased region" description="Polar residues" evidence="12">
    <location>
        <begin position="22"/>
        <end position="37"/>
    </location>
</feature>
<dbReference type="RefSeq" id="WP_015599998.1">
    <property type="nucleotide sequence ID" value="NC_021172.1"/>
</dbReference>
<comment type="subcellular location">
    <subcellularLocation>
        <location evidence="1 9 11">Cytoplasm</location>
    </subcellularLocation>
</comment>
<dbReference type="FunFam" id="3.40.50.300:FF:000019">
    <property type="entry name" value="Translation initiation factor IF-2"/>
    <property type="match status" value="1"/>
</dbReference>
<dbReference type="InterPro" id="IPR023115">
    <property type="entry name" value="TIF_IF2_dom3"/>
</dbReference>
<dbReference type="InterPro" id="IPR044145">
    <property type="entry name" value="IF2_II"/>
</dbReference>
<protein>
    <recommendedName>
        <fullName evidence="3 9">Translation initiation factor IF-2</fullName>
    </recommendedName>
</protein>
<dbReference type="Gene3D" id="3.40.50.10050">
    <property type="entry name" value="Translation initiation factor IF- 2, domain 3"/>
    <property type="match status" value="1"/>
</dbReference>
<dbReference type="CDD" id="cd03692">
    <property type="entry name" value="mtIF2_IVc"/>
    <property type="match status" value="1"/>
</dbReference>
<evidence type="ECO:0000256" key="4">
    <source>
        <dbReference type="ARBA" id="ARBA00022490"/>
    </source>
</evidence>
<evidence type="ECO:0000256" key="11">
    <source>
        <dbReference type="RuleBase" id="RU000645"/>
    </source>
</evidence>
<feature type="binding site" evidence="9">
    <location>
        <begin position="520"/>
        <end position="523"/>
    </location>
    <ligand>
        <name>GTP</name>
        <dbReference type="ChEBI" id="CHEBI:37565"/>
    </ligand>
</feature>
<keyword evidence="15" id="KW-1185">Reference proteome</keyword>
<dbReference type="STRING" id="670307.HYPDE_41583"/>
<dbReference type="OrthoDB" id="9811804at2"/>
<dbReference type="InterPro" id="IPR000795">
    <property type="entry name" value="T_Tr_GTP-bd_dom"/>
</dbReference>
<dbReference type="Gene3D" id="3.40.50.300">
    <property type="entry name" value="P-loop containing nucleotide triphosphate hydrolases"/>
    <property type="match status" value="1"/>
</dbReference>
<evidence type="ECO:0000256" key="9">
    <source>
        <dbReference type="HAMAP-Rule" id="MF_00100"/>
    </source>
</evidence>
<dbReference type="GO" id="GO:0005525">
    <property type="term" value="F:GTP binding"/>
    <property type="evidence" value="ECO:0007669"/>
    <property type="project" value="UniProtKB-KW"/>
</dbReference>
<feature type="compositionally biased region" description="Basic and acidic residues" evidence="12">
    <location>
        <begin position="123"/>
        <end position="144"/>
    </location>
</feature>
<feature type="compositionally biased region" description="Low complexity" evidence="12">
    <location>
        <begin position="145"/>
        <end position="158"/>
    </location>
</feature>
<accession>N0B8Q3</accession>
<evidence type="ECO:0000256" key="8">
    <source>
        <dbReference type="ARBA" id="ARBA00023134"/>
    </source>
</evidence>
<feature type="compositionally biased region" description="Low complexity" evidence="12">
    <location>
        <begin position="111"/>
        <end position="122"/>
    </location>
</feature>
<keyword evidence="5 9" id="KW-0396">Initiation factor</keyword>
<dbReference type="FunFam" id="3.40.50.10050:FF:000001">
    <property type="entry name" value="Translation initiation factor IF-2"/>
    <property type="match status" value="1"/>
</dbReference>
<dbReference type="CDD" id="cd01887">
    <property type="entry name" value="IF2_eIF5B"/>
    <property type="match status" value="1"/>
</dbReference>
<proteinExistence type="inferred from homology"/>
<dbReference type="HOGENOM" id="CLU_006301_10_0_5"/>
<dbReference type="InterPro" id="IPR027417">
    <property type="entry name" value="P-loop_NTPase"/>
</dbReference>
<dbReference type="InterPro" id="IPR009000">
    <property type="entry name" value="Transl_B-barrel_sf"/>
</dbReference>
<dbReference type="InterPro" id="IPR013575">
    <property type="entry name" value="IF2_assoc_dom_bac"/>
</dbReference>
<dbReference type="InterPro" id="IPR005225">
    <property type="entry name" value="Small_GTP-bd"/>
</dbReference>